<dbReference type="InterPro" id="IPR028098">
    <property type="entry name" value="Glyco_trans_4-like_N"/>
</dbReference>
<evidence type="ECO:0000313" key="4">
    <source>
        <dbReference type="Proteomes" id="UP000251545"/>
    </source>
</evidence>
<dbReference type="GO" id="GO:0016757">
    <property type="term" value="F:glycosyltransferase activity"/>
    <property type="evidence" value="ECO:0007669"/>
    <property type="project" value="InterPro"/>
</dbReference>
<dbReference type="PANTHER" id="PTHR12526">
    <property type="entry name" value="GLYCOSYLTRANSFERASE"/>
    <property type="match status" value="1"/>
</dbReference>
<comment type="caution">
    <text evidence="3">The sequence shown here is derived from an EMBL/GenBank/DDBJ whole genome shotgun (WGS) entry which is preliminary data.</text>
</comment>
<dbReference type="Pfam" id="PF00534">
    <property type="entry name" value="Glycos_transf_1"/>
    <property type="match status" value="1"/>
</dbReference>
<dbReference type="CDD" id="cd03811">
    <property type="entry name" value="GT4_GT28_WabH-like"/>
    <property type="match status" value="1"/>
</dbReference>
<dbReference type="EMBL" id="PVEO01000006">
    <property type="protein sequence ID" value="PQV47692.1"/>
    <property type="molecule type" value="Genomic_DNA"/>
</dbReference>
<dbReference type="InterPro" id="IPR001296">
    <property type="entry name" value="Glyco_trans_1"/>
</dbReference>
<feature type="domain" description="Glycosyl transferase family 1" evidence="1">
    <location>
        <begin position="180"/>
        <end position="324"/>
    </location>
</feature>
<dbReference type="AlphaFoldDB" id="A0A362X1I8"/>
<evidence type="ECO:0000313" key="3">
    <source>
        <dbReference type="EMBL" id="PQV47692.1"/>
    </source>
</evidence>
<evidence type="ECO:0000259" key="1">
    <source>
        <dbReference type="Pfam" id="PF00534"/>
    </source>
</evidence>
<organism evidence="3 4">
    <name type="scientific">Jejuia pallidilutea</name>
    <dbReference type="NCBI Taxonomy" id="504487"/>
    <lineage>
        <taxon>Bacteria</taxon>
        <taxon>Pseudomonadati</taxon>
        <taxon>Bacteroidota</taxon>
        <taxon>Flavobacteriia</taxon>
        <taxon>Flavobacteriales</taxon>
        <taxon>Flavobacteriaceae</taxon>
        <taxon>Jejuia</taxon>
    </lineage>
</organism>
<gene>
    <name evidence="3" type="ORF">CLV33_10611</name>
</gene>
<dbReference type="Gene3D" id="3.40.50.2000">
    <property type="entry name" value="Glycogen Phosphorylase B"/>
    <property type="match status" value="2"/>
</dbReference>
<sequence>MKKTKVLFVLPTLTAGGAERVMSFVAQNINNAKFESTLLVTGYKKDAAYAIKGIRVKFLEKSRVFTAVPSIFFFLLKNKPDYVLSSIGHLNTVMGLMAPVFKKTTFIIREASVVSQMSKIHNQSEHKSMYSTLALKAYKQIDMVVCQSKDMAKDFIDMFNIPEHKITIINNPITQSIALKNSTKNNDGVVKFITVGRLSKEKGQLRVLKLLAKLNFNFHYTIIGDGPYKEKINDAIERYNLRDSITQIPFTKDVSKYISESDLFLQGSYVEGFPNTVLESCFVGTPVLAFNVPGGTKEILQHQVNGYLVENEEEYLHYLNNRLSLKPKDIRASVATKFNEETIIKQYEALFT</sequence>
<dbReference type="RefSeq" id="WP_170064007.1">
    <property type="nucleotide sequence ID" value="NZ_PVEO01000006.1"/>
</dbReference>
<dbReference type="Pfam" id="PF13439">
    <property type="entry name" value="Glyco_transf_4"/>
    <property type="match status" value="1"/>
</dbReference>
<protein>
    <submittedName>
        <fullName evidence="3">Glycosyltransferase involved in cell wall biosynthesis</fullName>
    </submittedName>
</protein>
<evidence type="ECO:0000259" key="2">
    <source>
        <dbReference type="Pfam" id="PF13439"/>
    </source>
</evidence>
<name>A0A362X1I8_9FLAO</name>
<dbReference type="PANTHER" id="PTHR12526:SF630">
    <property type="entry name" value="GLYCOSYLTRANSFERASE"/>
    <property type="match status" value="1"/>
</dbReference>
<dbReference type="Proteomes" id="UP000251545">
    <property type="component" value="Unassembled WGS sequence"/>
</dbReference>
<reference evidence="3 4" key="1">
    <citation type="submission" date="2018-02" db="EMBL/GenBank/DDBJ databases">
        <title>Genomic Encyclopedia of Archaeal and Bacterial Type Strains, Phase II (KMG-II): from individual species to whole genera.</title>
        <authorList>
            <person name="Goeker M."/>
        </authorList>
    </citation>
    <scope>NUCLEOTIDE SEQUENCE [LARGE SCALE GENOMIC DNA]</scope>
    <source>
        <strain evidence="3 4">DSM 21165</strain>
    </source>
</reference>
<feature type="domain" description="Glycosyltransferase subfamily 4-like N-terminal" evidence="2">
    <location>
        <begin position="16"/>
        <end position="173"/>
    </location>
</feature>
<accession>A0A362X1I8</accession>
<proteinExistence type="predicted"/>
<dbReference type="SUPFAM" id="SSF53756">
    <property type="entry name" value="UDP-Glycosyltransferase/glycogen phosphorylase"/>
    <property type="match status" value="1"/>
</dbReference>
<keyword evidence="3" id="KW-0808">Transferase</keyword>